<dbReference type="GO" id="GO:0000387">
    <property type="term" value="P:spliceosomal snRNP assembly"/>
    <property type="evidence" value="ECO:0007669"/>
    <property type="project" value="UniProtKB-UniRule"/>
</dbReference>
<dbReference type="SUPFAM" id="SSF50182">
    <property type="entry name" value="Sm-like ribonucleoproteins"/>
    <property type="match status" value="1"/>
</dbReference>
<keyword evidence="4 9" id="KW-0747">Spliceosome</keyword>
<comment type="function">
    <text evidence="9">Plays a role in pre-mRNA splicing.</text>
</comment>
<dbReference type="InterPro" id="IPR044641">
    <property type="entry name" value="Lsm7/SmG-like"/>
</dbReference>
<dbReference type="GO" id="GO:0005686">
    <property type="term" value="C:U2 snRNP"/>
    <property type="evidence" value="ECO:0007669"/>
    <property type="project" value="EnsemblFungi"/>
</dbReference>
<evidence type="ECO:0000256" key="1">
    <source>
        <dbReference type="ARBA" id="ARBA00004123"/>
    </source>
</evidence>
<dbReference type="GO" id="GO:0071004">
    <property type="term" value="C:U2-type prespliceosome"/>
    <property type="evidence" value="ECO:0007669"/>
    <property type="project" value="EnsemblFungi"/>
</dbReference>
<comment type="subcellular location">
    <subcellularLocation>
        <location evidence="1 9">Nucleus</location>
    </subcellularLocation>
</comment>
<dbReference type="GO" id="GO:0005687">
    <property type="term" value="C:U4 snRNP"/>
    <property type="evidence" value="ECO:0007669"/>
    <property type="project" value="EnsemblFungi"/>
</dbReference>
<keyword evidence="12" id="KW-1185">Reference proteome</keyword>
<evidence type="ECO:0000256" key="8">
    <source>
        <dbReference type="ARBA" id="ARBA00023274"/>
    </source>
</evidence>
<feature type="domain" description="Sm" evidence="10">
    <location>
        <begin position="2"/>
        <end position="74"/>
    </location>
</feature>
<dbReference type="GO" id="GO:0071011">
    <property type="term" value="C:precatalytic spliceosome"/>
    <property type="evidence" value="ECO:0007669"/>
    <property type="project" value="TreeGrafter"/>
</dbReference>
<sequence length="74" mass="8298">MVSAPELKKYMDKRLALQLNGSRKIEGNLRGYDIFLNLTIDDTVEVTNKNESVQVGTVIVRGNSIVSIEVLDKF</sequence>
<reference evidence="12" key="1">
    <citation type="submission" date="2016-05" db="EMBL/GenBank/DDBJ databases">
        <title>Comparative genomics of biotechnologically important yeasts.</title>
        <authorList>
            <consortium name="DOE Joint Genome Institute"/>
            <person name="Riley R."/>
            <person name="Haridas S."/>
            <person name="Wolfe K.H."/>
            <person name="Lopes M.R."/>
            <person name="Hittinger C.T."/>
            <person name="Goker M."/>
            <person name="Salamov A."/>
            <person name="Wisecaver J."/>
            <person name="Long T.M."/>
            <person name="Aerts A.L."/>
            <person name="Barry K."/>
            <person name="Choi C."/>
            <person name="Clum A."/>
            <person name="Coughlan A.Y."/>
            <person name="Deshpande S."/>
            <person name="Douglass A.P."/>
            <person name="Hanson S.J."/>
            <person name="Klenk H.-P."/>
            <person name="Labutti K."/>
            <person name="Lapidus A."/>
            <person name="Lindquist E."/>
            <person name="Lipzen A."/>
            <person name="Meier-Kolthoff J.P."/>
            <person name="Ohm R.A."/>
            <person name="Otillar R.P."/>
            <person name="Pangilinan J."/>
            <person name="Peng Y."/>
            <person name="Rokas A."/>
            <person name="Rosa C.A."/>
            <person name="Scheuner C."/>
            <person name="Sibirny A.A."/>
            <person name="Slot J.C."/>
            <person name="Stielow J.B."/>
            <person name="Sun H."/>
            <person name="Kurtzman C.P."/>
            <person name="Blackwell M."/>
            <person name="Grigoriev I.V."/>
            <person name="Jeffries T.W."/>
        </authorList>
    </citation>
    <scope>NUCLEOTIDE SEQUENCE [LARGE SCALE GENOMIC DNA]</scope>
    <source>
        <strain evidence="12">NRRL Y-2460</strain>
    </source>
</reference>
<dbReference type="Gene3D" id="2.30.30.100">
    <property type="match status" value="1"/>
</dbReference>
<dbReference type="AlphaFoldDB" id="A0A1E4TWA5"/>
<dbReference type="PROSITE" id="PS52002">
    <property type="entry name" value="SM"/>
    <property type="match status" value="1"/>
</dbReference>
<comment type="similarity">
    <text evidence="2 9">Belongs to the snRNP Sm proteins family.</text>
</comment>
<dbReference type="InterPro" id="IPR001163">
    <property type="entry name" value="Sm_dom_euk/arc"/>
</dbReference>
<accession>A0A1E4TWA5</accession>
<keyword evidence="6 9" id="KW-0508">mRNA splicing</keyword>
<dbReference type="InterPro" id="IPR047575">
    <property type="entry name" value="Sm"/>
</dbReference>
<gene>
    <name evidence="11" type="ORF">PACTADRAFT_49465</name>
</gene>
<dbReference type="InterPro" id="IPR034098">
    <property type="entry name" value="Sm_G"/>
</dbReference>
<dbReference type="Pfam" id="PF01423">
    <property type="entry name" value="LSM"/>
    <property type="match status" value="1"/>
</dbReference>
<keyword evidence="8 9" id="KW-0687">Ribonucleoprotein</keyword>
<dbReference type="STRING" id="669874.A0A1E4TWA5"/>
<evidence type="ECO:0000313" key="11">
    <source>
        <dbReference type="EMBL" id="ODV96045.1"/>
    </source>
</evidence>
<dbReference type="OrthoDB" id="2146at2759"/>
<dbReference type="PANTHER" id="PTHR10553:SF2">
    <property type="entry name" value="SMALL NUCLEAR RIBONUCLEOPROTEIN G"/>
    <property type="match status" value="1"/>
</dbReference>
<name>A0A1E4TWA5_PACTA</name>
<evidence type="ECO:0000313" key="12">
    <source>
        <dbReference type="Proteomes" id="UP000094236"/>
    </source>
</evidence>
<dbReference type="GO" id="GO:0071013">
    <property type="term" value="C:catalytic step 2 spliceosome"/>
    <property type="evidence" value="ECO:0007669"/>
    <property type="project" value="TreeGrafter"/>
</dbReference>
<dbReference type="GO" id="GO:0046540">
    <property type="term" value="C:U4/U6 x U5 tri-snRNP complex"/>
    <property type="evidence" value="ECO:0007669"/>
    <property type="project" value="EnsemblFungi"/>
</dbReference>
<dbReference type="GO" id="GO:0036261">
    <property type="term" value="P:7-methylguanosine cap hypermethylation"/>
    <property type="evidence" value="ECO:0007669"/>
    <property type="project" value="EnsemblFungi"/>
</dbReference>
<evidence type="ECO:0000256" key="9">
    <source>
        <dbReference type="RuleBase" id="RU365052"/>
    </source>
</evidence>
<dbReference type="GO" id="GO:0005682">
    <property type="term" value="C:U5 snRNP"/>
    <property type="evidence" value="ECO:0007669"/>
    <property type="project" value="EnsemblFungi"/>
</dbReference>
<organism evidence="11 12">
    <name type="scientific">Pachysolen tannophilus NRRL Y-2460</name>
    <dbReference type="NCBI Taxonomy" id="669874"/>
    <lineage>
        <taxon>Eukaryota</taxon>
        <taxon>Fungi</taxon>
        <taxon>Dikarya</taxon>
        <taxon>Ascomycota</taxon>
        <taxon>Saccharomycotina</taxon>
        <taxon>Pichiomycetes</taxon>
        <taxon>Pachysolenaceae</taxon>
        <taxon>Pachysolen</taxon>
    </lineage>
</organism>
<evidence type="ECO:0000256" key="4">
    <source>
        <dbReference type="ARBA" id="ARBA00022728"/>
    </source>
</evidence>
<keyword evidence="7 9" id="KW-0539">Nucleus</keyword>
<dbReference type="InterPro" id="IPR010920">
    <property type="entry name" value="LSM_dom_sf"/>
</dbReference>
<dbReference type="GO" id="GO:0071014">
    <property type="term" value="C:post-mRNA release spliceosomal complex"/>
    <property type="evidence" value="ECO:0007669"/>
    <property type="project" value="EnsemblFungi"/>
</dbReference>
<dbReference type="EMBL" id="KV454013">
    <property type="protein sequence ID" value="ODV96045.1"/>
    <property type="molecule type" value="Genomic_DNA"/>
</dbReference>
<evidence type="ECO:0000256" key="5">
    <source>
        <dbReference type="ARBA" id="ARBA00022884"/>
    </source>
</evidence>
<dbReference type="SMART" id="SM00651">
    <property type="entry name" value="Sm"/>
    <property type="match status" value="1"/>
</dbReference>
<evidence type="ECO:0000259" key="10">
    <source>
        <dbReference type="PROSITE" id="PS52002"/>
    </source>
</evidence>
<dbReference type="GO" id="GO:0034719">
    <property type="term" value="C:SMN-Sm protein complex"/>
    <property type="evidence" value="ECO:0007669"/>
    <property type="project" value="TreeGrafter"/>
</dbReference>
<evidence type="ECO:0000256" key="2">
    <source>
        <dbReference type="ARBA" id="ARBA00006850"/>
    </source>
</evidence>
<dbReference type="CDD" id="cd01719">
    <property type="entry name" value="Sm_G"/>
    <property type="match status" value="1"/>
</dbReference>
<keyword evidence="3 9" id="KW-0507">mRNA processing</keyword>
<keyword evidence="5 9" id="KW-0694">RNA-binding</keyword>
<protein>
    <recommendedName>
        <fullName evidence="9">Small nuclear ribonucleoprotein G</fullName>
        <shortName evidence="9">snRNP-G</shortName>
    </recommendedName>
</protein>
<dbReference type="FunFam" id="2.30.30.100:FF:000023">
    <property type="entry name" value="Small nuclear ribonucleoprotein G"/>
    <property type="match status" value="1"/>
</dbReference>
<evidence type="ECO:0000256" key="7">
    <source>
        <dbReference type="ARBA" id="ARBA00023242"/>
    </source>
</evidence>
<evidence type="ECO:0000256" key="3">
    <source>
        <dbReference type="ARBA" id="ARBA00022664"/>
    </source>
</evidence>
<dbReference type="GO" id="GO:0003723">
    <property type="term" value="F:RNA binding"/>
    <property type="evidence" value="ECO:0007669"/>
    <property type="project" value="UniProtKB-UniRule"/>
</dbReference>
<evidence type="ECO:0000256" key="6">
    <source>
        <dbReference type="ARBA" id="ARBA00023187"/>
    </source>
</evidence>
<dbReference type="PANTHER" id="PTHR10553">
    <property type="entry name" value="SMALL NUCLEAR RIBONUCLEOPROTEIN"/>
    <property type="match status" value="1"/>
</dbReference>
<proteinExistence type="inferred from homology"/>
<dbReference type="Proteomes" id="UP000094236">
    <property type="component" value="Unassembled WGS sequence"/>
</dbReference>
<dbReference type="GO" id="GO:0005685">
    <property type="term" value="C:U1 snRNP"/>
    <property type="evidence" value="ECO:0007669"/>
    <property type="project" value="EnsemblFungi"/>
</dbReference>